<reference evidence="1 2" key="2">
    <citation type="submission" date="2018-11" db="EMBL/GenBank/DDBJ databases">
        <authorList>
            <consortium name="Pathogen Informatics"/>
        </authorList>
    </citation>
    <scope>NUCLEOTIDE SEQUENCE [LARGE SCALE GENOMIC DNA]</scope>
    <source>
        <strain evidence="1">Dakar</strain>
        <strain evidence="2">Dakar, Senegal</strain>
    </source>
</reference>
<organism evidence="3">
    <name type="scientific">Schistosoma curassoni</name>
    <dbReference type="NCBI Taxonomy" id="6186"/>
    <lineage>
        <taxon>Eukaryota</taxon>
        <taxon>Metazoa</taxon>
        <taxon>Spiralia</taxon>
        <taxon>Lophotrochozoa</taxon>
        <taxon>Platyhelminthes</taxon>
        <taxon>Trematoda</taxon>
        <taxon>Digenea</taxon>
        <taxon>Strigeidida</taxon>
        <taxon>Schistosomatoidea</taxon>
        <taxon>Schistosomatidae</taxon>
        <taxon>Schistosoma</taxon>
    </lineage>
</organism>
<dbReference type="Proteomes" id="UP000279833">
    <property type="component" value="Unassembled WGS sequence"/>
</dbReference>
<evidence type="ECO:0000313" key="2">
    <source>
        <dbReference type="Proteomes" id="UP000279833"/>
    </source>
</evidence>
<sequence>MKRPVINVIQACWASSNQCLSFINGRSQLDWWADDIRIAPSAGALLLGHTVLAPKYNEGSRLFMGTVLSQVDYCTFIICFEDPNSKTKHRENIQETHVHELLSYLDFHRHPVDAGDFVLVPQCISNCKELNHSHKHYLIPYYVAKVLSGYESRSSIRNGNFHFVMILFFFFIRKHLTHLINNRISLE</sequence>
<dbReference type="EMBL" id="UZAK01049408">
    <property type="protein sequence ID" value="VDP78968.1"/>
    <property type="molecule type" value="Genomic_DNA"/>
</dbReference>
<dbReference type="AlphaFoldDB" id="A0A183L536"/>
<evidence type="ECO:0000313" key="3">
    <source>
        <dbReference type="WBParaSite" id="SCUD_0002245301-mRNA-1"/>
    </source>
</evidence>
<protein>
    <submittedName>
        <fullName evidence="1 3">Uncharacterized protein</fullName>
    </submittedName>
</protein>
<gene>
    <name evidence="1" type="ORF">SCUD_LOCUS22450</name>
</gene>
<reference evidence="3" key="1">
    <citation type="submission" date="2016-06" db="UniProtKB">
        <authorList>
            <consortium name="WormBaseParasite"/>
        </authorList>
    </citation>
    <scope>IDENTIFICATION</scope>
</reference>
<keyword evidence="2" id="KW-1185">Reference proteome</keyword>
<name>A0A183L536_9TREM</name>
<proteinExistence type="predicted"/>
<accession>A0A183L536</accession>
<dbReference type="WBParaSite" id="SCUD_0002245301-mRNA-1">
    <property type="protein sequence ID" value="SCUD_0002245301-mRNA-1"/>
    <property type="gene ID" value="SCUD_0002245301"/>
</dbReference>
<evidence type="ECO:0000313" key="1">
    <source>
        <dbReference type="EMBL" id="VDP78968.1"/>
    </source>
</evidence>